<dbReference type="InParanoid" id="A0A0C3NED0"/>
<dbReference type="Proteomes" id="UP000054217">
    <property type="component" value="Unassembled WGS sequence"/>
</dbReference>
<name>A0A0C3NED0_PISTI</name>
<keyword evidence="2" id="KW-1185">Reference proteome</keyword>
<protein>
    <submittedName>
        <fullName evidence="1">Uncharacterized protein</fullName>
    </submittedName>
</protein>
<reference evidence="2" key="2">
    <citation type="submission" date="2015-01" db="EMBL/GenBank/DDBJ databases">
        <title>Evolutionary Origins and Diversification of the Mycorrhizal Mutualists.</title>
        <authorList>
            <consortium name="DOE Joint Genome Institute"/>
            <consortium name="Mycorrhizal Genomics Consortium"/>
            <person name="Kohler A."/>
            <person name="Kuo A."/>
            <person name="Nagy L.G."/>
            <person name="Floudas D."/>
            <person name="Copeland A."/>
            <person name="Barry K.W."/>
            <person name="Cichocki N."/>
            <person name="Veneault-Fourrey C."/>
            <person name="LaButti K."/>
            <person name="Lindquist E.A."/>
            <person name="Lipzen A."/>
            <person name="Lundell T."/>
            <person name="Morin E."/>
            <person name="Murat C."/>
            <person name="Riley R."/>
            <person name="Ohm R."/>
            <person name="Sun H."/>
            <person name="Tunlid A."/>
            <person name="Henrissat B."/>
            <person name="Grigoriev I.V."/>
            <person name="Hibbett D.S."/>
            <person name="Martin F."/>
        </authorList>
    </citation>
    <scope>NUCLEOTIDE SEQUENCE [LARGE SCALE GENOMIC DNA]</scope>
    <source>
        <strain evidence="2">Marx 270</strain>
    </source>
</reference>
<evidence type="ECO:0000313" key="2">
    <source>
        <dbReference type="Proteomes" id="UP000054217"/>
    </source>
</evidence>
<dbReference type="EMBL" id="KN832005">
    <property type="protein sequence ID" value="KIN99459.1"/>
    <property type="molecule type" value="Genomic_DNA"/>
</dbReference>
<evidence type="ECO:0000313" key="1">
    <source>
        <dbReference type="EMBL" id="KIN99459.1"/>
    </source>
</evidence>
<reference evidence="1 2" key="1">
    <citation type="submission" date="2014-04" db="EMBL/GenBank/DDBJ databases">
        <authorList>
            <consortium name="DOE Joint Genome Institute"/>
            <person name="Kuo A."/>
            <person name="Kohler A."/>
            <person name="Costa M.D."/>
            <person name="Nagy L.G."/>
            <person name="Floudas D."/>
            <person name="Copeland A."/>
            <person name="Barry K.W."/>
            <person name="Cichocki N."/>
            <person name="Veneault-Fourrey C."/>
            <person name="LaButti K."/>
            <person name="Lindquist E.A."/>
            <person name="Lipzen A."/>
            <person name="Lundell T."/>
            <person name="Morin E."/>
            <person name="Murat C."/>
            <person name="Sun H."/>
            <person name="Tunlid A."/>
            <person name="Henrissat B."/>
            <person name="Grigoriev I.V."/>
            <person name="Hibbett D.S."/>
            <person name="Martin F."/>
            <person name="Nordberg H.P."/>
            <person name="Cantor M.N."/>
            <person name="Hua S.X."/>
        </authorList>
    </citation>
    <scope>NUCLEOTIDE SEQUENCE [LARGE SCALE GENOMIC DNA]</scope>
    <source>
        <strain evidence="1 2">Marx 270</strain>
    </source>
</reference>
<accession>A0A0C3NED0</accession>
<dbReference type="HOGENOM" id="CLU_1845926_0_0_1"/>
<organism evidence="1 2">
    <name type="scientific">Pisolithus tinctorius Marx 270</name>
    <dbReference type="NCBI Taxonomy" id="870435"/>
    <lineage>
        <taxon>Eukaryota</taxon>
        <taxon>Fungi</taxon>
        <taxon>Dikarya</taxon>
        <taxon>Basidiomycota</taxon>
        <taxon>Agaricomycotina</taxon>
        <taxon>Agaricomycetes</taxon>
        <taxon>Agaricomycetidae</taxon>
        <taxon>Boletales</taxon>
        <taxon>Sclerodermatineae</taxon>
        <taxon>Pisolithaceae</taxon>
        <taxon>Pisolithus</taxon>
    </lineage>
</organism>
<proteinExistence type="predicted"/>
<dbReference type="AlphaFoldDB" id="A0A0C3NED0"/>
<gene>
    <name evidence="1" type="ORF">M404DRAFT_1004713</name>
</gene>
<sequence>MQSTCASQTICPTRWRRLKRYCTISITKVAHNERNTRSRIQKRRIREGKKGNEFRRLLSEYGEARWPLESASRDDSSIHDAPFFEFIPEESMDTEELHSMTMVNWGEFRYRKNLGGIPWISTKFIGMASNEFGWRTSWE</sequence>